<reference evidence="9" key="1">
    <citation type="submission" date="2019-02" db="EMBL/GenBank/DDBJ databases">
        <authorList>
            <person name="Gruber-Vodicka R. H."/>
            <person name="Seah K. B. B."/>
        </authorList>
    </citation>
    <scope>NUCLEOTIDE SEQUENCE</scope>
    <source>
        <strain evidence="9">BECK_S313</strain>
    </source>
</reference>
<dbReference type="EMBL" id="CAADFK010000048">
    <property type="protein sequence ID" value="VFK13503.1"/>
    <property type="molecule type" value="Genomic_DNA"/>
</dbReference>
<dbReference type="InterPro" id="IPR017972">
    <property type="entry name" value="Cyt_P450_CS"/>
</dbReference>
<dbReference type="GO" id="GO:0005506">
    <property type="term" value="F:iron ion binding"/>
    <property type="evidence" value="ECO:0007669"/>
    <property type="project" value="InterPro"/>
</dbReference>
<dbReference type="PRINTS" id="PR00359">
    <property type="entry name" value="BP450"/>
</dbReference>
<dbReference type="GO" id="GO:0004497">
    <property type="term" value="F:monooxygenase activity"/>
    <property type="evidence" value="ECO:0007669"/>
    <property type="project" value="UniProtKB-KW"/>
</dbReference>
<dbReference type="Pfam" id="PF00067">
    <property type="entry name" value="p450"/>
    <property type="match status" value="1"/>
</dbReference>
<keyword evidence="4 8" id="KW-0479">Metal-binding</keyword>
<proteinExistence type="inferred from homology"/>
<organism evidence="9">
    <name type="scientific">Candidatus Kentrum sp. LPFa</name>
    <dbReference type="NCBI Taxonomy" id="2126335"/>
    <lineage>
        <taxon>Bacteria</taxon>
        <taxon>Pseudomonadati</taxon>
        <taxon>Pseudomonadota</taxon>
        <taxon>Gammaproteobacteria</taxon>
        <taxon>Candidatus Kentrum</taxon>
    </lineage>
</organism>
<dbReference type="FunFam" id="1.10.630.10:FF:000018">
    <property type="entry name" value="Cytochrome P450 monooxygenase"/>
    <property type="match status" value="1"/>
</dbReference>
<evidence type="ECO:0000256" key="6">
    <source>
        <dbReference type="ARBA" id="ARBA00023004"/>
    </source>
</evidence>
<comment type="cofactor">
    <cofactor evidence="1">
        <name>heme</name>
        <dbReference type="ChEBI" id="CHEBI:30413"/>
    </cofactor>
</comment>
<keyword evidence="3 8" id="KW-0349">Heme</keyword>
<accession>A0A450W8Y4</accession>
<dbReference type="InterPro" id="IPR002397">
    <property type="entry name" value="Cyt_P450_B"/>
</dbReference>
<dbReference type="AlphaFoldDB" id="A0A450W8Y4"/>
<keyword evidence="7 8" id="KW-0503">Monooxygenase</keyword>
<evidence type="ECO:0000256" key="3">
    <source>
        <dbReference type="ARBA" id="ARBA00022617"/>
    </source>
</evidence>
<keyword evidence="5 8" id="KW-0560">Oxidoreductase</keyword>
<evidence type="ECO:0008006" key="10">
    <source>
        <dbReference type="Google" id="ProtNLM"/>
    </source>
</evidence>
<dbReference type="PROSITE" id="PS00086">
    <property type="entry name" value="CYTOCHROME_P450"/>
    <property type="match status" value="1"/>
</dbReference>
<protein>
    <recommendedName>
        <fullName evidence="10">Cytochrome P450</fullName>
    </recommendedName>
</protein>
<dbReference type="GO" id="GO:0016705">
    <property type="term" value="F:oxidoreductase activity, acting on paired donors, with incorporation or reduction of molecular oxygen"/>
    <property type="evidence" value="ECO:0007669"/>
    <property type="project" value="InterPro"/>
</dbReference>
<evidence type="ECO:0000256" key="2">
    <source>
        <dbReference type="ARBA" id="ARBA00010617"/>
    </source>
</evidence>
<evidence type="ECO:0000256" key="8">
    <source>
        <dbReference type="RuleBase" id="RU000461"/>
    </source>
</evidence>
<dbReference type="InterPro" id="IPR036396">
    <property type="entry name" value="Cyt_P450_sf"/>
</dbReference>
<gene>
    <name evidence="9" type="ORF">BECKLPF1236B_GA0070989_104813</name>
</gene>
<dbReference type="GO" id="GO:0020037">
    <property type="term" value="F:heme binding"/>
    <property type="evidence" value="ECO:0007669"/>
    <property type="project" value="InterPro"/>
</dbReference>
<dbReference type="PANTHER" id="PTHR46696">
    <property type="entry name" value="P450, PUTATIVE (EUROFUNG)-RELATED"/>
    <property type="match status" value="1"/>
</dbReference>
<evidence type="ECO:0000256" key="1">
    <source>
        <dbReference type="ARBA" id="ARBA00001971"/>
    </source>
</evidence>
<evidence type="ECO:0000313" key="9">
    <source>
        <dbReference type="EMBL" id="VFK13503.1"/>
    </source>
</evidence>
<evidence type="ECO:0000256" key="7">
    <source>
        <dbReference type="ARBA" id="ARBA00023033"/>
    </source>
</evidence>
<dbReference type="CDD" id="cd20625">
    <property type="entry name" value="CYP164-like"/>
    <property type="match status" value="1"/>
</dbReference>
<name>A0A450W8Y4_9GAMM</name>
<evidence type="ECO:0000256" key="5">
    <source>
        <dbReference type="ARBA" id="ARBA00023002"/>
    </source>
</evidence>
<comment type="similarity">
    <text evidence="2 8">Belongs to the cytochrome P450 family.</text>
</comment>
<dbReference type="Gene3D" id="1.10.630.10">
    <property type="entry name" value="Cytochrome P450"/>
    <property type="match status" value="1"/>
</dbReference>
<sequence>MPLPFEPRSAAFRANPYPTYHHLRTHHPIWYRPGHEDWVLTRYADISNVLTNRAFGRSEEESMGTKTTTTNRPMERLLSFRRKSQKLVKRWLVLRNAPGHTRIRRLFHDPFTPSRIGTLREDIQARVDTLIDHVEAQGRMDIIGDFAHPLTLGINCEKLLGIPESAWHPLFDQWSEGVASMADLDVTPIANERGLLAIAGLSEYFRDRVAEFRASPRQDGLIGAFIEAETAGQLTEEELVANCIMMFTVGHSSTTNLIGIAIRTLLDHPAQLRLLRDNPASMDSAISEILRYDSPVQGVARTALSDVRLSNRIIRCGEVVNCLIGAANRDPDRFPEPDEFRIGRHPNPYLSFGLGMHICVGRHLAKSVAEIAVGALIRRLPRLSLATDDLEWEESFLGHGLKSLPVVF</sequence>
<dbReference type="SUPFAM" id="SSF48264">
    <property type="entry name" value="Cytochrome P450"/>
    <property type="match status" value="1"/>
</dbReference>
<dbReference type="PANTHER" id="PTHR46696:SF1">
    <property type="entry name" value="CYTOCHROME P450 YJIB-RELATED"/>
    <property type="match status" value="1"/>
</dbReference>
<keyword evidence="6 8" id="KW-0408">Iron</keyword>
<evidence type="ECO:0000256" key="4">
    <source>
        <dbReference type="ARBA" id="ARBA00022723"/>
    </source>
</evidence>
<dbReference type="InterPro" id="IPR001128">
    <property type="entry name" value="Cyt_P450"/>
</dbReference>